<dbReference type="InterPro" id="IPR020013">
    <property type="entry name" value="Flagellar_FlgE/F/G"/>
</dbReference>
<dbReference type="GO" id="GO:0071978">
    <property type="term" value="P:bacterial-type flagellum-dependent swarming motility"/>
    <property type="evidence" value="ECO:0007669"/>
    <property type="project" value="TreeGrafter"/>
</dbReference>
<dbReference type="SUPFAM" id="SSF117143">
    <property type="entry name" value="Flagellar hook protein flgE"/>
    <property type="match status" value="1"/>
</dbReference>
<protein>
    <submittedName>
        <fullName evidence="3">Uncharacterized protein</fullName>
    </submittedName>
</protein>
<dbReference type="PANTHER" id="PTHR30435">
    <property type="entry name" value="FLAGELLAR PROTEIN"/>
    <property type="match status" value="1"/>
</dbReference>
<accession>A0A0F9EPJ5</accession>
<name>A0A0F9EPJ5_9ZZZZ</name>
<organism evidence="3">
    <name type="scientific">marine sediment metagenome</name>
    <dbReference type="NCBI Taxonomy" id="412755"/>
    <lineage>
        <taxon>unclassified sequences</taxon>
        <taxon>metagenomes</taxon>
        <taxon>ecological metagenomes</taxon>
    </lineage>
</organism>
<dbReference type="PANTHER" id="PTHR30435:SF19">
    <property type="entry name" value="FLAGELLAR BASAL-BODY ROD PROTEIN FLGG"/>
    <property type="match status" value="1"/>
</dbReference>
<gene>
    <name evidence="3" type="ORF">LCGC14_2401880</name>
</gene>
<dbReference type="GO" id="GO:0009288">
    <property type="term" value="C:bacterial-type flagellum"/>
    <property type="evidence" value="ECO:0007669"/>
    <property type="project" value="TreeGrafter"/>
</dbReference>
<dbReference type="InterPro" id="IPR037925">
    <property type="entry name" value="FlgE/F/G-like"/>
</dbReference>
<feature type="non-terminal residue" evidence="3">
    <location>
        <position position="381"/>
    </location>
</feature>
<reference evidence="3" key="1">
    <citation type="journal article" date="2015" name="Nature">
        <title>Complex archaea that bridge the gap between prokaryotes and eukaryotes.</title>
        <authorList>
            <person name="Spang A."/>
            <person name="Saw J.H."/>
            <person name="Jorgensen S.L."/>
            <person name="Zaremba-Niedzwiedzka K."/>
            <person name="Martijn J."/>
            <person name="Lind A.E."/>
            <person name="van Eijk R."/>
            <person name="Schleper C."/>
            <person name="Guy L."/>
            <person name="Ettema T.J."/>
        </authorList>
    </citation>
    <scope>NUCLEOTIDE SEQUENCE</scope>
</reference>
<dbReference type="InterPro" id="IPR053967">
    <property type="entry name" value="LlgE_F_G-like_D1"/>
</dbReference>
<sequence>MGALSAAVSGLKVHQTMLDVAGNNLANVNTIGYKASSTTFSELLSQTIKKASAPAGDLGGVNPQQMGSGVGLASINRDMAQGNFTGTGRPLDAAISGEGFFLLRNAQQQNVYTRMGSFTVDSGNNLVDAATGYKVQRTGTYGSAFQGTGSDITIPYGAPMAANATASVTINGNVRSEVPSTVTDAATTNVVTSVLTLTTASATPATLTDTIFSLDQFSGAVANGDARIDVDFTPKAGTPVTNSPIAIAVPTTYTVGQLITAISGLFTGSTATLGTSGEIIITDDTSGYSQTAISDMTYVPSTGGGSDAFTLAAGYTLTTAGGNDTHTFTRDVYDAMGAKHMLTGTLVKTDTPNTWDLVIPQIVGETAASSLYSTRRIDGIQ</sequence>
<dbReference type="InterPro" id="IPR001444">
    <property type="entry name" value="Flag_bb_rod_N"/>
</dbReference>
<dbReference type="Pfam" id="PF22692">
    <property type="entry name" value="LlgE_F_G_D1"/>
    <property type="match status" value="1"/>
</dbReference>
<comment type="caution">
    <text evidence="3">The sequence shown here is derived from an EMBL/GenBank/DDBJ whole genome shotgun (WGS) entry which is preliminary data.</text>
</comment>
<evidence type="ECO:0000259" key="2">
    <source>
        <dbReference type="Pfam" id="PF22692"/>
    </source>
</evidence>
<dbReference type="AlphaFoldDB" id="A0A0F9EPJ5"/>
<dbReference type="InterPro" id="IPR019776">
    <property type="entry name" value="Flagellar_basal_body_rod_CS"/>
</dbReference>
<evidence type="ECO:0000259" key="1">
    <source>
        <dbReference type="Pfam" id="PF00460"/>
    </source>
</evidence>
<dbReference type="PROSITE" id="PS00588">
    <property type="entry name" value="FLAGELLA_BB_ROD"/>
    <property type="match status" value="1"/>
</dbReference>
<dbReference type="NCBIfam" id="TIGR03506">
    <property type="entry name" value="FlgEFG_subfam"/>
    <property type="match status" value="1"/>
</dbReference>
<evidence type="ECO:0000313" key="3">
    <source>
        <dbReference type="EMBL" id="KKL25778.1"/>
    </source>
</evidence>
<proteinExistence type="predicted"/>
<dbReference type="Pfam" id="PF00460">
    <property type="entry name" value="Flg_bb_rod"/>
    <property type="match status" value="1"/>
</dbReference>
<dbReference type="EMBL" id="LAZR01036087">
    <property type="protein sequence ID" value="KKL25778.1"/>
    <property type="molecule type" value="Genomic_DNA"/>
</dbReference>
<feature type="domain" description="Flagellar basal body rod protein N-terminal" evidence="1">
    <location>
        <begin position="5"/>
        <end position="34"/>
    </location>
</feature>
<feature type="domain" description="Flagellar hook protein FlgE/F/G-like D1" evidence="2">
    <location>
        <begin position="94"/>
        <end position="171"/>
    </location>
</feature>